<evidence type="ECO:0000256" key="1">
    <source>
        <dbReference type="SAM" id="SignalP"/>
    </source>
</evidence>
<dbReference type="InterPro" id="IPR033399">
    <property type="entry name" value="TP_0789-like"/>
</dbReference>
<evidence type="ECO:0000313" key="4">
    <source>
        <dbReference type="Proteomes" id="UP000441754"/>
    </source>
</evidence>
<name>A0A7K0EER6_9BACT</name>
<keyword evidence="1" id="KW-0732">Signal</keyword>
<protein>
    <submittedName>
        <fullName evidence="3">Outer membrane lipoprotein-sorting protein</fullName>
    </submittedName>
</protein>
<dbReference type="OrthoDB" id="128937at2"/>
<dbReference type="AlphaFoldDB" id="A0A7K0EER6"/>
<feature type="domain" description="Uncharacterized protein TP-0789" evidence="2">
    <location>
        <begin position="131"/>
        <end position="239"/>
    </location>
</feature>
<comment type="caution">
    <text evidence="3">The sequence shown here is derived from an EMBL/GenBank/DDBJ whole genome shotgun (WGS) entry which is preliminary data.</text>
</comment>
<proteinExistence type="predicted"/>
<dbReference type="Pfam" id="PF17131">
    <property type="entry name" value="LolA_like"/>
    <property type="match status" value="1"/>
</dbReference>
<sequence length="244" mass="26383">MLRKSLIIVTLWFSVSGMVAAQTSDEVVGKYIQAMGGADKLANLKTLKMSAAFQMAGIEASQNTTVINNKAFKQEVVFQGMSVVQSVLDGQGWAINPLMGQKDPTELPKEAIDMVADQMDLTGSLFQSKEKGNTVELAGKETIGSAETYKLTVTKKNGRTEIYNLDTKTYLPVKITSAQKVSGQEFKQEITTSDYQKIDGLAFPFTLSIKSAAIPGGGAMLVKVTKIEVNPAVDEAIFKMPAKK</sequence>
<gene>
    <name evidence="3" type="ORF">GJJ30_03425</name>
</gene>
<feature type="signal peptide" evidence="1">
    <location>
        <begin position="1"/>
        <end position="21"/>
    </location>
</feature>
<dbReference type="RefSeq" id="WP_154173151.1">
    <property type="nucleotide sequence ID" value="NZ_WJXZ01000001.1"/>
</dbReference>
<keyword evidence="4" id="KW-1185">Reference proteome</keyword>
<feature type="chain" id="PRO_5029447304" evidence="1">
    <location>
        <begin position="22"/>
        <end position="244"/>
    </location>
</feature>
<accession>A0A7K0EER6</accession>
<evidence type="ECO:0000313" key="3">
    <source>
        <dbReference type="EMBL" id="MRS60330.1"/>
    </source>
</evidence>
<evidence type="ECO:0000259" key="2">
    <source>
        <dbReference type="Pfam" id="PF17131"/>
    </source>
</evidence>
<keyword evidence="3" id="KW-0449">Lipoprotein</keyword>
<organism evidence="3 4">
    <name type="scientific">Larkinella terrae</name>
    <dbReference type="NCBI Taxonomy" id="2025311"/>
    <lineage>
        <taxon>Bacteria</taxon>
        <taxon>Pseudomonadati</taxon>
        <taxon>Bacteroidota</taxon>
        <taxon>Cytophagia</taxon>
        <taxon>Cytophagales</taxon>
        <taxon>Spirosomataceae</taxon>
        <taxon>Larkinella</taxon>
    </lineage>
</organism>
<dbReference type="Proteomes" id="UP000441754">
    <property type="component" value="Unassembled WGS sequence"/>
</dbReference>
<dbReference type="EMBL" id="WJXZ01000001">
    <property type="protein sequence ID" value="MRS60330.1"/>
    <property type="molecule type" value="Genomic_DNA"/>
</dbReference>
<reference evidence="3 4" key="1">
    <citation type="journal article" date="2018" name="Antonie Van Leeuwenhoek">
        <title>Larkinella terrae sp. nov., isolated from soil on Jeju Island, South Korea.</title>
        <authorList>
            <person name="Ten L.N."/>
            <person name="Jeon J."/>
            <person name="Park S.J."/>
            <person name="Park S."/>
            <person name="Lee S.Y."/>
            <person name="Kim M.K."/>
            <person name="Jung H.Y."/>
        </authorList>
    </citation>
    <scope>NUCLEOTIDE SEQUENCE [LARGE SCALE GENOMIC DNA]</scope>
    <source>
        <strain evidence="3 4">KCTC 52001</strain>
    </source>
</reference>
<dbReference type="Gene3D" id="2.50.20.10">
    <property type="entry name" value="Lipoprotein localisation LolA/LolB/LppX"/>
    <property type="match status" value="1"/>
</dbReference>